<dbReference type="EC" id="3.1.3.48" evidence="2"/>
<dbReference type="SUPFAM" id="SSF52799">
    <property type="entry name" value="(Phosphotyrosine protein) phosphatases II"/>
    <property type="match status" value="1"/>
</dbReference>
<evidence type="ECO:0000256" key="2">
    <source>
        <dbReference type="ARBA" id="ARBA00013064"/>
    </source>
</evidence>
<dbReference type="Pfam" id="PF00782">
    <property type="entry name" value="DSPc"/>
    <property type="match status" value="1"/>
</dbReference>
<dbReference type="InterPro" id="IPR000340">
    <property type="entry name" value="Dual-sp_phosphatase_cat-dom"/>
</dbReference>
<dbReference type="STRING" id="1884261.A0A5C3QRD6"/>
<dbReference type="Gene3D" id="3.90.190.10">
    <property type="entry name" value="Protein tyrosine phosphatase superfamily"/>
    <property type="match status" value="1"/>
</dbReference>
<dbReference type="SMART" id="SM00195">
    <property type="entry name" value="DSPc"/>
    <property type="match status" value="1"/>
</dbReference>
<dbReference type="PROSITE" id="PS50054">
    <property type="entry name" value="TYR_PHOSPHATASE_DUAL"/>
    <property type="match status" value="1"/>
</dbReference>
<evidence type="ECO:0000313" key="7">
    <source>
        <dbReference type="EMBL" id="TFL04545.1"/>
    </source>
</evidence>
<evidence type="ECO:0000259" key="5">
    <source>
        <dbReference type="PROSITE" id="PS50054"/>
    </source>
</evidence>
<dbReference type="GO" id="GO:0008330">
    <property type="term" value="F:protein tyrosine/threonine phosphatase activity"/>
    <property type="evidence" value="ECO:0007669"/>
    <property type="project" value="TreeGrafter"/>
</dbReference>
<gene>
    <name evidence="7" type="ORF">BDV98DRAFT_590337</name>
</gene>
<sequence length="259" mass="29819">MHQPTSTTTKPTTTNLAMKRNNAQRFQGGSTADYMQMILPGPEDHIGNLYLGSLAAVRRVDLLKEHGIKHVFHIMRPGWEWEMDLEKFAFYSTAFPLHDELDEDILTDLDGVVDSLRCALLSGQNVLVHCRMGVSRSASIVIAYVIKYFGLSFEAAREFVASKRSKIDPNPTFTQDLRLYQVICRIREESKELRIYQSLIKVAELKMTQALDKQKRVLRQQGRERHARMRRMSDQEMVVQKEILGALEKDFGIDLDLIY</sequence>
<dbReference type="InterPro" id="IPR016130">
    <property type="entry name" value="Tyr_Pase_AS"/>
</dbReference>
<dbReference type="GO" id="GO:0043409">
    <property type="term" value="P:negative regulation of MAPK cascade"/>
    <property type="evidence" value="ECO:0007669"/>
    <property type="project" value="TreeGrafter"/>
</dbReference>
<dbReference type="GO" id="GO:0005737">
    <property type="term" value="C:cytoplasm"/>
    <property type="evidence" value="ECO:0007669"/>
    <property type="project" value="TreeGrafter"/>
</dbReference>
<evidence type="ECO:0000256" key="1">
    <source>
        <dbReference type="ARBA" id="ARBA00008601"/>
    </source>
</evidence>
<reference evidence="7 8" key="1">
    <citation type="journal article" date="2019" name="Nat. Ecol. Evol.">
        <title>Megaphylogeny resolves global patterns of mushroom evolution.</title>
        <authorList>
            <person name="Varga T."/>
            <person name="Krizsan K."/>
            <person name="Foldi C."/>
            <person name="Dima B."/>
            <person name="Sanchez-Garcia M."/>
            <person name="Sanchez-Ramirez S."/>
            <person name="Szollosi G.J."/>
            <person name="Szarkandi J.G."/>
            <person name="Papp V."/>
            <person name="Albert L."/>
            <person name="Andreopoulos W."/>
            <person name="Angelini C."/>
            <person name="Antonin V."/>
            <person name="Barry K.W."/>
            <person name="Bougher N.L."/>
            <person name="Buchanan P."/>
            <person name="Buyck B."/>
            <person name="Bense V."/>
            <person name="Catcheside P."/>
            <person name="Chovatia M."/>
            <person name="Cooper J."/>
            <person name="Damon W."/>
            <person name="Desjardin D."/>
            <person name="Finy P."/>
            <person name="Geml J."/>
            <person name="Haridas S."/>
            <person name="Hughes K."/>
            <person name="Justo A."/>
            <person name="Karasinski D."/>
            <person name="Kautmanova I."/>
            <person name="Kiss B."/>
            <person name="Kocsube S."/>
            <person name="Kotiranta H."/>
            <person name="LaButti K.M."/>
            <person name="Lechner B.E."/>
            <person name="Liimatainen K."/>
            <person name="Lipzen A."/>
            <person name="Lukacs Z."/>
            <person name="Mihaltcheva S."/>
            <person name="Morgado L.N."/>
            <person name="Niskanen T."/>
            <person name="Noordeloos M.E."/>
            <person name="Ohm R.A."/>
            <person name="Ortiz-Santana B."/>
            <person name="Ovrebo C."/>
            <person name="Racz N."/>
            <person name="Riley R."/>
            <person name="Savchenko A."/>
            <person name="Shiryaev A."/>
            <person name="Soop K."/>
            <person name="Spirin V."/>
            <person name="Szebenyi C."/>
            <person name="Tomsovsky M."/>
            <person name="Tulloss R.E."/>
            <person name="Uehling J."/>
            <person name="Grigoriev I.V."/>
            <person name="Vagvolgyi C."/>
            <person name="Papp T."/>
            <person name="Martin F.M."/>
            <person name="Miettinen O."/>
            <person name="Hibbett D.S."/>
            <person name="Nagy L.G."/>
        </authorList>
    </citation>
    <scope>NUCLEOTIDE SEQUENCE [LARGE SCALE GENOMIC DNA]</scope>
    <source>
        <strain evidence="7 8">CBS 309.79</strain>
    </source>
</reference>
<dbReference type="PROSITE" id="PS50056">
    <property type="entry name" value="TYR_PHOSPHATASE_2"/>
    <property type="match status" value="1"/>
</dbReference>
<dbReference type="EMBL" id="ML178818">
    <property type="protein sequence ID" value="TFL04545.1"/>
    <property type="molecule type" value="Genomic_DNA"/>
</dbReference>
<dbReference type="OrthoDB" id="273181at2759"/>
<evidence type="ECO:0000313" key="8">
    <source>
        <dbReference type="Proteomes" id="UP000305067"/>
    </source>
</evidence>
<dbReference type="InterPro" id="IPR000387">
    <property type="entry name" value="Tyr_Pase_dom"/>
</dbReference>
<dbReference type="GO" id="GO:0033550">
    <property type="term" value="F:MAP kinase tyrosine phosphatase activity"/>
    <property type="evidence" value="ECO:0007669"/>
    <property type="project" value="TreeGrafter"/>
</dbReference>
<dbReference type="Proteomes" id="UP000305067">
    <property type="component" value="Unassembled WGS sequence"/>
</dbReference>
<protein>
    <recommendedName>
        <fullName evidence="2">protein-tyrosine-phosphatase</fullName>
        <ecNumber evidence="2">3.1.3.48</ecNumber>
    </recommendedName>
</protein>
<dbReference type="PANTHER" id="PTHR10159:SF519">
    <property type="entry name" value="DUAL SPECIFICITY PROTEIN PHOSPHATASE MPK3"/>
    <property type="match status" value="1"/>
</dbReference>
<keyword evidence="4" id="KW-0904">Protein phosphatase</keyword>
<evidence type="ECO:0000256" key="3">
    <source>
        <dbReference type="ARBA" id="ARBA00022801"/>
    </source>
</evidence>
<feature type="domain" description="Tyrosine specific protein phosphatases" evidence="6">
    <location>
        <begin position="103"/>
        <end position="164"/>
    </location>
</feature>
<dbReference type="CDD" id="cd14498">
    <property type="entry name" value="DSP"/>
    <property type="match status" value="1"/>
</dbReference>
<evidence type="ECO:0000259" key="6">
    <source>
        <dbReference type="PROSITE" id="PS50056"/>
    </source>
</evidence>
<dbReference type="PROSITE" id="PS00383">
    <property type="entry name" value="TYR_PHOSPHATASE_1"/>
    <property type="match status" value="1"/>
</dbReference>
<organism evidence="7 8">
    <name type="scientific">Pterulicium gracile</name>
    <dbReference type="NCBI Taxonomy" id="1884261"/>
    <lineage>
        <taxon>Eukaryota</taxon>
        <taxon>Fungi</taxon>
        <taxon>Dikarya</taxon>
        <taxon>Basidiomycota</taxon>
        <taxon>Agaricomycotina</taxon>
        <taxon>Agaricomycetes</taxon>
        <taxon>Agaricomycetidae</taxon>
        <taxon>Agaricales</taxon>
        <taxon>Pleurotineae</taxon>
        <taxon>Pterulaceae</taxon>
        <taxon>Pterulicium</taxon>
    </lineage>
</organism>
<name>A0A5C3QRD6_9AGAR</name>
<feature type="domain" description="Tyrosine-protein phosphatase" evidence="5">
    <location>
        <begin position="41"/>
        <end position="186"/>
    </location>
</feature>
<dbReference type="AlphaFoldDB" id="A0A5C3QRD6"/>
<accession>A0A5C3QRD6</accession>
<keyword evidence="3" id="KW-0378">Hydrolase</keyword>
<dbReference type="InterPro" id="IPR020422">
    <property type="entry name" value="TYR_PHOSPHATASE_DUAL_dom"/>
</dbReference>
<dbReference type="PANTHER" id="PTHR10159">
    <property type="entry name" value="DUAL SPECIFICITY PROTEIN PHOSPHATASE"/>
    <property type="match status" value="1"/>
</dbReference>
<evidence type="ECO:0000256" key="4">
    <source>
        <dbReference type="ARBA" id="ARBA00022912"/>
    </source>
</evidence>
<comment type="similarity">
    <text evidence="1">Belongs to the protein-tyrosine phosphatase family. Non-receptor class dual specificity subfamily.</text>
</comment>
<proteinExistence type="inferred from homology"/>
<dbReference type="InterPro" id="IPR029021">
    <property type="entry name" value="Prot-tyrosine_phosphatase-like"/>
</dbReference>
<keyword evidence="8" id="KW-1185">Reference proteome</keyword>
<dbReference type="GO" id="GO:0017017">
    <property type="term" value="F:MAP kinase tyrosine/serine/threonine phosphatase activity"/>
    <property type="evidence" value="ECO:0007669"/>
    <property type="project" value="TreeGrafter"/>
</dbReference>